<protein>
    <submittedName>
        <fullName evidence="2">Uncharacterized protein</fullName>
    </submittedName>
</protein>
<reference evidence="2" key="1">
    <citation type="submission" date="2018-05" db="EMBL/GenBank/DDBJ databases">
        <authorList>
            <person name="Lanie J.A."/>
            <person name="Ng W.-L."/>
            <person name="Kazmierczak K.M."/>
            <person name="Andrzejewski T.M."/>
            <person name="Davidsen T.M."/>
            <person name="Wayne K.J."/>
            <person name="Tettelin H."/>
            <person name="Glass J.I."/>
            <person name="Rusch D."/>
            <person name="Podicherti R."/>
            <person name="Tsui H.-C.T."/>
            <person name="Winkler M.E."/>
        </authorList>
    </citation>
    <scope>NUCLEOTIDE SEQUENCE</scope>
</reference>
<evidence type="ECO:0000313" key="2">
    <source>
        <dbReference type="EMBL" id="SUZ61900.1"/>
    </source>
</evidence>
<proteinExistence type="predicted"/>
<feature type="non-terminal residue" evidence="2">
    <location>
        <position position="1"/>
    </location>
</feature>
<name>A0A381P4V3_9ZZZZ</name>
<gene>
    <name evidence="2" type="ORF">METZ01_LOCUS14754</name>
</gene>
<feature type="compositionally biased region" description="Basic and acidic residues" evidence="1">
    <location>
        <begin position="251"/>
        <end position="262"/>
    </location>
</feature>
<evidence type="ECO:0000256" key="1">
    <source>
        <dbReference type="SAM" id="MobiDB-lite"/>
    </source>
</evidence>
<dbReference type="AlphaFoldDB" id="A0A381P4V3"/>
<sequence>VKQSEWKDHIEFIEAEMLKRGSKQGAPEILKQFGTRLSSTIHHFFAESNSFIPDAPITVEQQAFMHSLQLYDMKSLMRLVANYDATKGLKVVLPGIEKSYRSLMVIQKLEQFTNNSRESTALDAYKSRLEEALSKVLKCRRENLYEEDVLAEKMVVVSGAPEALRNKFFTERLRTLFSSNYRAYLMLKNRYFLKRLKRLSKNPKYYKTQQSHLAKLTSKFKNDEDGSIDLLTENIDFRMIEQLVKEQFSKTSDQAEVREESTKLQTPVDTETEGVPISDQSKKTETVPQAFTIEEKQVERGNNFDSVSLEISEETMSPYEQLCTSYAEPLEKLSASFRPVPECSSPYFRSRVEEYRDEFANYFQHLHGGNVQVIAASHNFTLELLMQRGQEYHAAERWGVVPKYRQEEEESIYFRSMEDTARVLDRKAEWSMLIHARLPFRFIFPLEKAKTIEIEKDKLCVFQIGTAFFDQNHQKKLDEYPDVFFKLMFSGHFLTGKNAVIYVEEDPFFTTTLLQMWNCRGLVYLFLMAISHRFAVELSPALQDFFVEVLPNTLHVNGTIAATALPPDLELIKEV</sequence>
<feature type="region of interest" description="Disordered" evidence="1">
    <location>
        <begin position="251"/>
        <end position="286"/>
    </location>
</feature>
<dbReference type="EMBL" id="UINC01000834">
    <property type="protein sequence ID" value="SUZ61900.1"/>
    <property type="molecule type" value="Genomic_DNA"/>
</dbReference>
<accession>A0A381P4V3</accession>
<organism evidence="2">
    <name type="scientific">marine metagenome</name>
    <dbReference type="NCBI Taxonomy" id="408172"/>
    <lineage>
        <taxon>unclassified sequences</taxon>
        <taxon>metagenomes</taxon>
        <taxon>ecological metagenomes</taxon>
    </lineage>
</organism>